<reference evidence="1 2" key="1">
    <citation type="journal article" date="2017" name="Genome Announc.">
        <title>Draft Genome Sequences of Four Alkaliphilic Bacteria Belonging to the Anaerobacillus Genus.</title>
        <authorList>
            <person name="Bassil N.M."/>
            <person name="Lloyd J.R."/>
        </authorList>
    </citation>
    <scope>NUCLEOTIDE SEQUENCE [LARGE SCALE GENOMIC DNA]</scope>
    <source>
        <strain evidence="1 2">NB2006</strain>
    </source>
</reference>
<evidence type="ECO:0000313" key="2">
    <source>
        <dbReference type="Proteomes" id="UP000180175"/>
    </source>
</evidence>
<dbReference type="AlphaFoldDB" id="A0A7S7L778"/>
<sequence length="66" mass="7619">MNLYYFKVLTDQEEITVVVVAESDDQAFKRAEIEVEASFLKLPKIKEIVLQERKKVTNKGTAFVVK</sequence>
<protein>
    <submittedName>
        <fullName evidence="1">DUF3906 family protein</fullName>
    </submittedName>
</protein>
<keyword evidence="2" id="KW-1185">Reference proteome</keyword>
<dbReference type="InterPro" id="IPR024998">
    <property type="entry name" value="DUF3906"/>
</dbReference>
<dbReference type="RefSeq" id="WP_182080779.1">
    <property type="nucleotide sequence ID" value="NZ_CP063356.2"/>
</dbReference>
<dbReference type="Pfam" id="PF13046">
    <property type="entry name" value="DUF3906"/>
    <property type="match status" value="1"/>
</dbReference>
<gene>
    <name evidence="1" type="ORF">AWH56_024040</name>
</gene>
<organism evidence="1 2">
    <name type="scientific">Anaerobacillus isosaccharinicus</name>
    <dbReference type="NCBI Taxonomy" id="1532552"/>
    <lineage>
        <taxon>Bacteria</taxon>
        <taxon>Bacillati</taxon>
        <taxon>Bacillota</taxon>
        <taxon>Bacilli</taxon>
        <taxon>Bacillales</taxon>
        <taxon>Bacillaceae</taxon>
        <taxon>Anaerobacillus</taxon>
    </lineage>
</organism>
<dbReference type="Proteomes" id="UP000180175">
    <property type="component" value="Chromosome"/>
</dbReference>
<reference evidence="1 2" key="2">
    <citation type="journal article" date="2019" name="Int. J. Syst. Evol. Microbiol.">
        <title>Anaerobacillus isosaccharinicus sp. nov., an alkaliphilic bacterium which degrades isosaccharinic acid.</title>
        <authorList>
            <person name="Bassil N.M."/>
            <person name="Lloyd J.R."/>
        </authorList>
    </citation>
    <scope>NUCLEOTIDE SEQUENCE [LARGE SCALE GENOMIC DNA]</scope>
    <source>
        <strain evidence="1 2">NB2006</strain>
    </source>
</reference>
<proteinExistence type="predicted"/>
<dbReference type="EMBL" id="CP063356">
    <property type="protein sequence ID" value="QOY35698.1"/>
    <property type="molecule type" value="Genomic_DNA"/>
</dbReference>
<name>A0A7S7L778_9BACI</name>
<accession>A0A7S7L778</accession>
<dbReference type="KEGG" id="aia:AWH56_024040"/>
<evidence type="ECO:0000313" key="1">
    <source>
        <dbReference type="EMBL" id="QOY35698.1"/>
    </source>
</evidence>